<keyword evidence="7" id="KW-0677">Repeat</keyword>
<evidence type="ECO:0000256" key="9">
    <source>
        <dbReference type="RuleBase" id="RU365056"/>
    </source>
</evidence>
<evidence type="ECO:0000259" key="10">
    <source>
        <dbReference type="Pfam" id="PF00432"/>
    </source>
</evidence>
<dbReference type="SUPFAM" id="SSF48239">
    <property type="entry name" value="Terpenoid cyclases/Protein prenyltransferases"/>
    <property type="match status" value="1"/>
</dbReference>
<evidence type="ECO:0000256" key="2">
    <source>
        <dbReference type="ARBA" id="ARBA00012702"/>
    </source>
</evidence>
<comment type="subunit">
    <text evidence="9">Heterodimer of an alpha and a beta subunit.</text>
</comment>
<gene>
    <name evidence="11" type="primary">BQ5605_C007g04443</name>
    <name evidence="11" type="ORF">BQ5605_C007G04443</name>
</gene>
<dbReference type="InterPro" id="IPR045089">
    <property type="entry name" value="PGGT1B-like"/>
</dbReference>
<dbReference type="Pfam" id="PF00432">
    <property type="entry name" value="Prenyltrans"/>
    <property type="match status" value="1"/>
</dbReference>
<dbReference type="STRING" id="796604.A0A2X0P980"/>
<dbReference type="InterPro" id="IPR001330">
    <property type="entry name" value="Prenyltrans"/>
</dbReference>
<dbReference type="CDD" id="cd02893">
    <property type="entry name" value="FTase"/>
    <property type="match status" value="1"/>
</dbReference>
<evidence type="ECO:0000313" key="12">
    <source>
        <dbReference type="Proteomes" id="UP000249464"/>
    </source>
</evidence>
<dbReference type="Proteomes" id="UP000249464">
    <property type="component" value="Unassembled WGS sequence"/>
</dbReference>
<dbReference type="AlphaFoldDB" id="A0A2X0P980"/>
<sequence>MATSVLTHPWIATPTDGILDSDTLDAQLQVEHTISTLLTKQMTSFLPATLDRSSHFNYLTGMLSHPLPAPFVALDASRPWLLYWTLHSLALLDAELDQAALQRIVDTLKACQNQDGGFGGGPGQISHLAPSYAAVCALAYCGQIGWDIIDREGMHRFLLSVKQPDGSFIMHQGGEADVRGCYCALTVATLLNIFTPSLAHNTSSFIASCQTYEGGLASSSHAFASSSSAEQQFSSPSSHPPLGEAHGGYAFCAAASYAMLRPYTDPKSPTYITSSGKQRELDLDALIRWATSMQAMPIEGGGFRGRSNKLVDGCYSWWNGGLFGVIDGLLDEAEAEEGAEVERRDLFDRQALQEYVLYCAQAPTGGLRDKPGKPSDGYHTCYNLSGLSSAQHRYRHSWKSIEERREAFISPFPATAETSKIIDLDQEKNGEQRQVEMIKDGEESDEDAQKRMRECWSRSLGWKAGVKAVVVGEKDNELRMAHPLFNVLEDATLKIMAHFYAQN</sequence>
<proteinExistence type="inferred from homology"/>
<evidence type="ECO:0000256" key="5">
    <source>
        <dbReference type="ARBA" id="ARBA00022679"/>
    </source>
</evidence>
<evidence type="ECO:0000256" key="3">
    <source>
        <dbReference type="ARBA" id="ARBA00015798"/>
    </source>
</evidence>
<comment type="function">
    <text evidence="9">Catalyzes the transfer of a farnesyl moiety from farnesyl diphosphate to a cysteine at the fourth position from the C-terminus of several proteins. The beta subunit is responsible for peptide-binding.</text>
</comment>
<evidence type="ECO:0000256" key="8">
    <source>
        <dbReference type="ARBA" id="ARBA00022833"/>
    </source>
</evidence>
<dbReference type="PANTHER" id="PTHR11774:SF6">
    <property type="entry name" value="PROTEIN FARNESYLTRANSFERASE SUBUNIT BETA"/>
    <property type="match status" value="1"/>
</dbReference>
<evidence type="ECO:0000256" key="1">
    <source>
        <dbReference type="ARBA" id="ARBA00010497"/>
    </source>
</evidence>
<evidence type="ECO:0000313" key="11">
    <source>
        <dbReference type="EMBL" id="SGY60511.1"/>
    </source>
</evidence>
<comment type="cofactor">
    <cofactor evidence="9">
        <name>Zn(2+)</name>
        <dbReference type="ChEBI" id="CHEBI:29105"/>
    </cofactor>
    <text evidence="9">Binds 1 zinc ion per subunit.</text>
</comment>
<dbReference type="EC" id="2.5.1.58" evidence="2 9"/>
<keyword evidence="6 9" id="KW-0479">Metal-binding</keyword>
<comment type="similarity">
    <text evidence="1 9">Belongs to the protein prenyltransferase subunit beta family.</text>
</comment>
<feature type="domain" description="Prenyltransferase alpha-alpha toroid" evidence="10">
    <location>
        <begin position="50"/>
        <end position="403"/>
    </location>
</feature>
<dbReference type="EMBL" id="FQNC01000045">
    <property type="protein sequence ID" value="SGY60511.1"/>
    <property type="molecule type" value="Genomic_DNA"/>
</dbReference>
<protein>
    <recommendedName>
        <fullName evidence="3 9">Protein farnesyltransferase subunit beta</fullName>
        <shortName evidence="9">FTase-beta</shortName>
        <ecNumber evidence="2 9">2.5.1.58</ecNumber>
    </recommendedName>
</protein>
<keyword evidence="4 9" id="KW-0637">Prenyltransferase</keyword>
<dbReference type="InterPro" id="IPR026872">
    <property type="entry name" value="FTB"/>
</dbReference>
<dbReference type="GO" id="GO:0008270">
    <property type="term" value="F:zinc ion binding"/>
    <property type="evidence" value="ECO:0007669"/>
    <property type="project" value="UniProtKB-UniRule"/>
</dbReference>
<accession>A0A2X0P980</accession>
<dbReference type="PANTHER" id="PTHR11774">
    <property type="entry name" value="GERANYLGERANYL TRANSFERASE TYPE BETA SUBUNIT"/>
    <property type="match status" value="1"/>
</dbReference>
<evidence type="ECO:0000256" key="4">
    <source>
        <dbReference type="ARBA" id="ARBA00022602"/>
    </source>
</evidence>
<evidence type="ECO:0000256" key="6">
    <source>
        <dbReference type="ARBA" id="ARBA00022723"/>
    </source>
</evidence>
<name>A0A2X0P980_9BASI</name>
<dbReference type="GO" id="GO:0004660">
    <property type="term" value="F:protein farnesyltransferase activity"/>
    <property type="evidence" value="ECO:0007669"/>
    <property type="project" value="UniProtKB-UniRule"/>
</dbReference>
<dbReference type="InterPro" id="IPR008930">
    <property type="entry name" value="Terpenoid_cyclase/PrenylTrfase"/>
</dbReference>
<dbReference type="GO" id="GO:0097354">
    <property type="term" value="P:prenylation"/>
    <property type="evidence" value="ECO:0007669"/>
    <property type="project" value="UniProtKB-UniRule"/>
</dbReference>
<dbReference type="Gene3D" id="1.50.10.20">
    <property type="match status" value="1"/>
</dbReference>
<dbReference type="GO" id="GO:0005965">
    <property type="term" value="C:protein farnesyltransferase complex"/>
    <property type="evidence" value="ECO:0007669"/>
    <property type="project" value="UniProtKB-UniRule"/>
</dbReference>
<organism evidence="11 12">
    <name type="scientific">Microbotryum silenes-dioicae</name>
    <dbReference type="NCBI Taxonomy" id="796604"/>
    <lineage>
        <taxon>Eukaryota</taxon>
        <taxon>Fungi</taxon>
        <taxon>Dikarya</taxon>
        <taxon>Basidiomycota</taxon>
        <taxon>Pucciniomycotina</taxon>
        <taxon>Microbotryomycetes</taxon>
        <taxon>Microbotryales</taxon>
        <taxon>Microbotryaceae</taxon>
        <taxon>Microbotryum</taxon>
    </lineage>
</organism>
<comment type="catalytic activity">
    <reaction evidence="9">
        <text>L-cysteinyl-[protein] + (2E,6E)-farnesyl diphosphate = S-(2E,6E)-farnesyl-L-cysteinyl-[protein] + diphosphate</text>
        <dbReference type="Rhea" id="RHEA:13345"/>
        <dbReference type="Rhea" id="RHEA-COMP:10131"/>
        <dbReference type="Rhea" id="RHEA-COMP:11535"/>
        <dbReference type="ChEBI" id="CHEBI:29950"/>
        <dbReference type="ChEBI" id="CHEBI:33019"/>
        <dbReference type="ChEBI" id="CHEBI:86019"/>
        <dbReference type="ChEBI" id="CHEBI:175763"/>
    </reaction>
</comment>
<keyword evidence="5 9" id="KW-0808">Transferase</keyword>
<keyword evidence="8 9" id="KW-0862">Zinc</keyword>
<reference evidence="11 12" key="1">
    <citation type="submission" date="2016-11" db="EMBL/GenBank/DDBJ databases">
        <authorList>
            <person name="Jaros S."/>
            <person name="Januszkiewicz K."/>
            <person name="Wedrychowicz H."/>
        </authorList>
    </citation>
    <scope>NUCLEOTIDE SEQUENCE [LARGE SCALE GENOMIC DNA]</scope>
</reference>
<keyword evidence="12" id="KW-1185">Reference proteome</keyword>
<evidence type="ECO:0000256" key="7">
    <source>
        <dbReference type="ARBA" id="ARBA00022737"/>
    </source>
</evidence>